<feature type="region of interest" description="Disordered" evidence="1">
    <location>
        <begin position="271"/>
        <end position="293"/>
    </location>
</feature>
<sequence>MAHHEPYKALGAIAWDDVESADLGSLFDASFSAARILVNSVPAAAAGSPPSAASAGRRRSATDSAALTPHMVVVAADAARDAAEADAAATLRREWKEVRAGAAPRDNPHAIAVYKMGGRDGGGTWFARRSVHAGLAFDRWRRGLEAELPETLLRRPAGGEPGTGNIRGIGAERTVEQRVLAGKGQLKVYQLSAQFPGPTTPRDFVTLLLTSEADKGPDAQGGNRRRAPRQFITVSKPCKHPACPPRQAFIRGQYESVEVIREVPVDKPLRRTRSTIDLSREEGTKSGPKDTDAMRKTLLRNAQETAGDDDDPDLAANASSRKVAFVTPPMASSQSDVGAGEDADEPDMAVEWLMVTRSDPGGSVPRFIVEKGTPSGIVNDANRFVTWLLSSNSADDSAADDERAKDGEMLDEASVKAATIEPAERWSDRVSCSPARPAEEPAPTGFFGMIAGALGAAGIAGSAMTTSRGTMSSKDLDGHDSDDGSETRTETESHLSSALDYASAEEGETLPPLIAHDGMPDDGHSVRSKGSDVSQQSRSVATDSVAAAAGATAGAMVQHEKELRKIEERYRRAQEKVAKMQQAKKQKEGGGGGGADQDQRSQEAAALSKLQEKHKRDMARQEERYRRGLEKLEARRAAEERKAAERRRKAQERQDRANVAAELERARAERDVARKQIEMLTVQVGELQRQNTALAARIGRLQGPGEAL</sequence>
<feature type="compositionally biased region" description="Low complexity" evidence="1">
    <location>
        <begin position="44"/>
        <end position="55"/>
    </location>
</feature>
<feature type="domain" description="DUF3074" evidence="2">
    <location>
        <begin position="125"/>
        <end position="388"/>
    </location>
</feature>
<evidence type="ECO:0000259" key="2">
    <source>
        <dbReference type="Pfam" id="PF11274"/>
    </source>
</evidence>
<evidence type="ECO:0000256" key="1">
    <source>
        <dbReference type="SAM" id="MobiDB-lite"/>
    </source>
</evidence>
<evidence type="ECO:0000313" key="4">
    <source>
        <dbReference type="Proteomes" id="UP001217918"/>
    </source>
</evidence>
<feature type="region of interest" description="Disordered" evidence="1">
    <location>
        <begin position="573"/>
        <end position="667"/>
    </location>
</feature>
<dbReference type="Proteomes" id="UP001217918">
    <property type="component" value="Unassembled WGS sequence"/>
</dbReference>
<dbReference type="EMBL" id="JAQQPM010000003">
    <property type="protein sequence ID" value="KAK2070096.1"/>
    <property type="molecule type" value="Genomic_DNA"/>
</dbReference>
<dbReference type="InterPro" id="IPR051213">
    <property type="entry name" value="START_lipid_transfer"/>
</dbReference>
<proteinExistence type="predicted"/>
<evidence type="ECO:0000313" key="3">
    <source>
        <dbReference type="EMBL" id="KAK2070096.1"/>
    </source>
</evidence>
<feature type="compositionally biased region" description="Basic and acidic residues" evidence="1">
    <location>
        <begin position="651"/>
        <end position="667"/>
    </location>
</feature>
<dbReference type="InterPro" id="IPR023393">
    <property type="entry name" value="START-like_dom_sf"/>
</dbReference>
<feature type="region of interest" description="Disordered" evidence="1">
    <location>
        <begin position="44"/>
        <end position="63"/>
    </location>
</feature>
<gene>
    <name evidence="3" type="ORF">P8C59_004624</name>
</gene>
<dbReference type="Pfam" id="PF11274">
    <property type="entry name" value="DUF3074"/>
    <property type="match status" value="1"/>
</dbReference>
<dbReference type="SUPFAM" id="SSF55961">
    <property type="entry name" value="Bet v1-like"/>
    <property type="match status" value="1"/>
</dbReference>
<feature type="compositionally biased region" description="Basic and acidic residues" evidence="1">
    <location>
        <begin position="610"/>
        <end position="643"/>
    </location>
</feature>
<reference evidence="3" key="1">
    <citation type="journal article" date="2023" name="Mol. Plant Microbe Interact.">
        <title>Elucidating the Obligate Nature and Biological Capacity of an Invasive Fungal Corn Pathogen.</title>
        <authorList>
            <person name="MacCready J.S."/>
            <person name="Roggenkamp E.M."/>
            <person name="Gdanetz K."/>
            <person name="Chilvers M.I."/>
        </authorList>
    </citation>
    <scope>NUCLEOTIDE SEQUENCE</scope>
    <source>
        <strain evidence="3">PM02</strain>
    </source>
</reference>
<name>A0AAD9MEL6_9PEZI</name>
<organism evidence="3 4">
    <name type="scientific">Phyllachora maydis</name>
    <dbReference type="NCBI Taxonomy" id="1825666"/>
    <lineage>
        <taxon>Eukaryota</taxon>
        <taxon>Fungi</taxon>
        <taxon>Dikarya</taxon>
        <taxon>Ascomycota</taxon>
        <taxon>Pezizomycotina</taxon>
        <taxon>Sordariomycetes</taxon>
        <taxon>Sordariomycetidae</taxon>
        <taxon>Phyllachorales</taxon>
        <taxon>Phyllachoraceae</taxon>
        <taxon>Phyllachora</taxon>
    </lineage>
</organism>
<dbReference type="Gene3D" id="3.30.530.20">
    <property type="match status" value="1"/>
</dbReference>
<accession>A0AAD9MEL6</accession>
<feature type="region of interest" description="Disordered" evidence="1">
    <location>
        <begin position="465"/>
        <end position="546"/>
    </location>
</feature>
<protein>
    <recommendedName>
        <fullName evidence="2">DUF3074 domain-containing protein</fullName>
    </recommendedName>
</protein>
<keyword evidence="4" id="KW-1185">Reference proteome</keyword>
<feature type="compositionally biased region" description="Basic and acidic residues" evidence="1">
    <location>
        <begin position="278"/>
        <end position="293"/>
    </location>
</feature>
<dbReference type="PANTHER" id="PTHR19308:SF14">
    <property type="entry name" value="START DOMAIN-CONTAINING PROTEIN"/>
    <property type="match status" value="1"/>
</dbReference>
<feature type="compositionally biased region" description="Basic and acidic residues" evidence="1">
    <location>
        <begin position="474"/>
        <end position="493"/>
    </location>
</feature>
<dbReference type="AlphaFoldDB" id="A0AAD9MEL6"/>
<dbReference type="PANTHER" id="PTHR19308">
    <property type="entry name" value="PHOSPHATIDYLCHOLINE TRANSFER PROTEIN"/>
    <property type="match status" value="1"/>
</dbReference>
<dbReference type="InterPro" id="IPR024500">
    <property type="entry name" value="DUF3074"/>
</dbReference>
<comment type="caution">
    <text evidence="3">The sequence shown here is derived from an EMBL/GenBank/DDBJ whole genome shotgun (WGS) entry which is preliminary data.</text>
</comment>